<organism evidence="13 14">
    <name type="scientific">Gambusia affinis</name>
    <name type="common">Western mosquitofish</name>
    <name type="synonym">Heterandria affinis</name>
    <dbReference type="NCBI Taxonomy" id="33528"/>
    <lineage>
        <taxon>Eukaryota</taxon>
        <taxon>Metazoa</taxon>
        <taxon>Chordata</taxon>
        <taxon>Craniata</taxon>
        <taxon>Vertebrata</taxon>
        <taxon>Euteleostomi</taxon>
        <taxon>Actinopterygii</taxon>
        <taxon>Neopterygii</taxon>
        <taxon>Teleostei</taxon>
        <taxon>Neoteleostei</taxon>
        <taxon>Acanthomorphata</taxon>
        <taxon>Ovalentaria</taxon>
        <taxon>Atherinomorphae</taxon>
        <taxon>Cyprinodontiformes</taxon>
        <taxon>Poeciliidae</taxon>
        <taxon>Poeciliinae</taxon>
        <taxon>Gambusia</taxon>
    </lineage>
</organism>
<keyword evidence="14" id="KW-1185">Reference proteome</keyword>
<evidence type="ECO:0000256" key="3">
    <source>
        <dbReference type="ARBA" id="ARBA00022481"/>
    </source>
</evidence>
<feature type="compositionally biased region" description="Polar residues" evidence="11">
    <location>
        <begin position="996"/>
        <end position="1005"/>
    </location>
</feature>
<dbReference type="InterPro" id="IPR036034">
    <property type="entry name" value="PDZ_sf"/>
</dbReference>
<feature type="compositionally biased region" description="Polar residues" evidence="11">
    <location>
        <begin position="517"/>
        <end position="531"/>
    </location>
</feature>
<dbReference type="Pfam" id="PF05556">
    <property type="entry name" value="Calsarcin"/>
    <property type="match status" value="1"/>
</dbReference>
<dbReference type="EMBL" id="NHOQ01001904">
    <property type="protein sequence ID" value="PWA21666.1"/>
    <property type="molecule type" value="Genomic_DNA"/>
</dbReference>
<feature type="region of interest" description="Disordered" evidence="11">
    <location>
        <begin position="988"/>
        <end position="1134"/>
    </location>
</feature>
<protein>
    <recommendedName>
        <fullName evidence="10">Synaptopodin 2-like protein</fullName>
    </recommendedName>
</protein>
<keyword evidence="7" id="KW-0206">Cytoskeleton</keyword>
<dbReference type="InterPro" id="IPR001478">
    <property type="entry name" value="PDZ"/>
</dbReference>
<dbReference type="GO" id="GO:0005634">
    <property type="term" value="C:nucleus"/>
    <property type="evidence" value="ECO:0007669"/>
    <property type="project" value="TreeGrafter"/>
</dbReference>
<keyword evidence="4" id="KW-0963">Cytoplasm</keyword>
<dbReference type="GO" id="GO:0003779">
    <property type="term" value="F:actin binding"/>
    <property type="evidence" value="ECO:0007669"/>
    <property type="project" value="UniProtKB-KW"/>
</dbReference>
<feature type="compositionally biased region" description="Pro residues" evidence="11">
    <location>
        <begin position="1080"/>
        <end position="1091"/>
    </location>
</feature>
<proteinExistence type="inferred from homology"/>
<feature type="region of interest" description="Disordered" evidence="11">
    <location>
        <begin position="1391"/>
        <end position="1416"/>
    </location>
</feature>
<dbReference type="PANTHER" id="PTHR24217">
    <property type="entry name" value="PUTATIVE-RELATED"/>
    <property type="match status" value="1"/>
</dbReference>
<dbReference type="CDD" id="cd10820">
    <property type="entry name" value="PDZ_SYNPO2-like"/>
    <property type="match status" value="1"/>
</dbReference>
<dbReference type="Gene3D" id="2.30.42.10">
    <property type="match status" value="1"/>
</dbReference>
<comment type="function">
    <text evidence="9">Actin-associated protein that may play a role in modulating actin-based shape.</text>
</comment>
<dbReference type="SMART" id="SM00228">
    <property type="entry name" value="PDZ"/>
    <property type="match status" value="1"/>
</dbReference>
<dbReference type="FunFam" id="2.30.42.10:FF:000137">
    <property type="entry name" value="Synaptopodin 2-like a"/>
    <property type="match status" value="1"/>
</dbReference>
<feature type="region of interest" description="Disordered" evidence="11">
    <location>
        <begin position="368"/>
        <end position="411"/>
    </location>
</feature>
<name>A0A315VFK6_GAMAF</name>
<comment type="subcellular location">
    <subcellularLocation>
        <location evidence="1">Cytoplasm</location>
        <location evidence="1">Cytoskeleton</location>
    </subcellularLocation>
</comment>
<sequence length="1416" mass="152821">MVAEEILVCLTGGAPWGFRLQGGAEQQKPLQVAKVRKRSKACRAGLKEQDELIAIGDQMCADLTHAQAMSLVDKETSTLTLKVRRNLSGFISLPCSVHSISPQSSMRALSSPATLLNKSSSILSPTELSRGITSPPDSEAYYGETDSDADTHSQTHRRRQRRTSPHARSPSRYDNQEEETSEMSGYESATDAGVTTQWHAQGLTSVPHREFIYLPDPEERYTSAHTLTPCTLTPIPDQGPVDAEGEGDSGFQETGGYITPACPPLVSPERAKEALKLGSGHHLVPIVGPQLSPVNDELSTSYMDKARQAKLQRGESVVEKQVKEARTKCRSIASLLTDAPNPNSKGVLMFKKRRQRAKKYTLTCFGKAVGDRGGETEGEAGGETEEEGGGSSVLSGSEVEEEGLSESFDPTWDSGYLDLLDRRSSACPPTTPTTPTTPSANHSAEVDHSAHLTPGRLSSVNQSLGLHISGLESSDSDSFTKQSTSIQMSPPAVALTNGGSVSISQASVVLSPPLETPIQSQNGLHNNSNDTAHSDFGPSPSMDSTSNSSFNPNPGFLNRTARPFTPGSTPNRASVTSVMFRPPQPKPTPLTMAPKPVSAVSTMTIPPTQPPPGPDARRAVSSTSLYIPPRNNNSNSSLSQYSPPSALSSSFSQPPSTFSSLSAAHAPSSTPFSLSTDQHSPLHPSIAKPYLCSPAPTNPPPHILSLNPSSELAKDSFPGPPLPQSSPSPSPSVHPIINITDAASPTGPPQAPVNDSMATREQRISVPATRTGILHDARRRSNKKPMFSALQSKDVSPNPDLMSMVQNMDDRCMGRSPNVESRAAPSGEAGHESGPEEDWLRLGAEACNFMQVQRGPKAPAVAPKPQTPQVLQLAGKGGQLFARRQNRMDRYVVERSPSVAAAPYSPAQTREPSPTPSLPATWKYSPNIRAPPPINYNPLLSPSCPPKAQRKPEVAKLGTNRPKGHKAGIKPIDIMSHQPYQLNSSLFSYGGGVPQDPSNATQQRGGPQKTARVYEVKRFSTPPPTATGPTPKVIVPRSATTLGEPLRYSDEFTSPTAGAMPHEPHQTPPQPFQPQWASSPLPPAPTAPLPQLPTFSSPLVSIPPPQANRSFKSAPDLSPMSPSNASYQSPTGPQPPRIYLELKSASKGGQERLFSLEVLVTGPTRALAFSSSMPLSSSAPSNKRKTASKIITDLSHISQKEDELDPEATEFDLGTKIKTPKDVMLEELSLMRNKGSKMFRMRQQRVERFIVTNENMQNLQNLLMSPPVVPPKPGKPKEEKMEEAVNNLEKEKRRKEYIRTYISPWERAMTDEELKATMKPRMPGPIHIHPDLPQYKSFNRTALPFGGFEKASKLLTFELPEVGAAGEEQEPLPTLQTDILSRPSFNRTPTGWVCSDGSSHVQPDVEVPYDGETDDL</sequence>
<feature type="region of interest" description="Disordered" evidence="11">
    <location>
        <begin position="813"/>
        <end position="835"/>
    </location>
</feature>
<feature type="region of interest" description="Disordered" evidence="11">
    <location>
        <begin position="423"/>
        <end position="447"/>
    </location>
</feature>
<feature type="compositionally biased region" description="Polar residues" evidence="11">
    <location>
        <begin position="566"/>
        <end position="577"/>
    </location>
</feature>
<dbReference type="GO" id="GO:0030018">
    <property type="term" value="C:Z disc"/>
    <property type="evidence" value="ECO:0007669"/>
    <property type="project" value="InterPro"/>
</dbReference>
<evidence type="ECO:0000256" key="2">
    <source>
        <dbReference type="ARBA" id="ARBA00009126"/>
    </source>
</evidence>
<evidence type="ECO:0000313" key="14">
    <source>
        <dbReference type="Proteomes" id="UP000250572"/>
    </source>
</evidence>
<dbReference type="Pfam" id="PF00595">
    <property type="entry name" value="PDZ"/>
    <property type="match status" value="1"/>
</dbReference>
<feature type="compositionally biased region" description="Polar residues" evidence="11">
    <location>
        <begin position="1120"/>
        <end position="1131"/>
    </location>
</feature>
<feature type="domain" description="PDZ" evidence="12">
    <location>
        <begin position="5"/>
        <end position="87"/>
    </location>
</feature>
<dbReference type="PROSITE" id="PS50106">
    <property type="entry name" value="PDZ"/>
    <property type="match status" value="1"/>
</dbReference>
<evidence type="ECO:0000256" key="6">
    <source>
        <dbReference type="ARBA" id="ARBA00023203"/>
    </source>
</evidence>
<evidence type="ECO:0000256" key="9">
    <source>
        <dbReference type="ARBA" id="ARBA00057136"/>
    </source>
</evidence>
<keyword evidence="5" id="KW-0597">Phosphoprotein</keyword>
<feature type="compositionally biased region" description="Low complexity" evidence="11">
    <location>
        <begin position="539"/>
        <end position="549"/>
    </location>
</feature>
<evidence type="ECO:0000256" key="5">
    <source>
        <dbReference type="ARBA" id="ARBA00022553"/>
    </source>
</evidence>
<feature type="compositionally biased region" description="Polar residues" evidence="11">
    <location>
        <begin position="125"/>
        <end position="136"/>
    </location>
</feature>
<evidence type="ECO:0000259" key="12">
    <source>
        <dbReference type="PROSITE" id="PS50106"/>
    </source>
</evidence>
<feature type="region of interest" description="Disordered" evidence="11">
    <location>
        <begin position="515"/>
        <end position="760"/>
    </location>
</feature>
<feature type="compositionally biased region" description="Acidic residues" evidence="11">
    <location>
        <begin position="1407"/>
        <end position="1416"/>
    </location>
</feature>
<dbReference type="GO" id="GO:0015629">
    <property type="term" value="C:actin cytoskeleton"/>
    <property type="evidence" value="ECO:0007669"/>
    <property type="project" value="TreeGrafter"/>
</dbReference>
<feature type="compositionally biased region" description="Acidic residues" evidence="11">
    <location>
        <begin position="376"/>
        <end position="388"/>
    </location>
</feature>
<keyword evidence="6" id="KW-0009">Actin-binding</keyword>
<feature type="compositionally biased region" description="Polar residues" evidence="11">
    <location>
        <begin position="667"/>
        <end position="679"/>
    </location>
</feature>
<feature type="region of interest" description="Disordered" evidence="11">
    <location>
        <begin position="777"/>
        <end position="800"/>
    </location>
</feature>
<dbReference type="Proteomes" id="UP000250572">
    <property type="component" value="Unassembled WGS sequence"/>
</dbReference>
<dbReference type="InterPro" id="IPR051976">
    <property type="entry name" value="Synaptopodin_domain"/>
</dbReference>
<comment type="caution">
    <text evidence="13">The sequence shown here is derived from an EMBL/GenBank/DDBJ whole genome shotgun (WGS) entry which is preliminary data.</text>
</comment>
<comment type="similarity">
    <text evidence="2">Belongs to the myozenin family.</text>
</comment>
<dbReference type="InterPro" id="IPR008438">
    <property type="entry name" value="MYOZ"/>
</dbReference>
<evidence type="ECO:0000256" key="8">
    <source>
        <dbReference type="ARBA" id="ARBA00038161"/>
    </source>
</evidence>
<comment type="similarity">
    <text evidence="8">Belongs to the synaptopodin family.</text>
</comment>
<keyword evidence="3" id="KW-0488">Methylation</keyword>
<evidence type="ECO:0000256" key="1">
    <source>
        <dbReference type="ARBA" id="ARBA00004245"/>
    </source>
</evidence>
<evidence type="ECO:0000256" key="10">
    <source>
        <dbReference type="ARBA" id="ARBA00069693"/>
    </source>
</evidence>
<feature type="region of interest" description="Disordered" evidence="11">
    <location>
        <begin position="125"/>
        <end position="191"/>
    </location>
</feature>
<gene>
    <name evidence="13" type="ORF">CCH79_00003156</name>
</gene>
<evidence type="ECO:0000256" key="4">
    <source>
        <dbReference type="ARBA" id="ARBA00022490"/>
    </source>
</evidence>
<evidence type="ECO:0000256" key="11">
    <source>
        <dbReference type="SAM" id="MobiDB-lite"/>
    </source>
</evidence>
<dbReference type="SUPFAM" id="SSF50156">
    <property type="entry name" value="PDZ domain-like"/>
    <property type="match status" value="1"/>
</dbReference>
<feature type="compositionally biased region" description="Pro residues" evidence="11">
    <location>
        <begin position="718"/>
        <end position="732"/>
    </location>
</feature>
<evidence type="ECO:0000256" key="7">
    <source>
        <dbReference type="ARBA" id="ARBA00023212"/>
    </source>
</evidence>
<evidence type="ECO:0000313" key="13">
    <source>
        <dbReference type="EMBL" id="PWA21666.1"/>
    </source>
</evidence>
<accession>A0A315VFK6</accession>
<reference evidence="13 14" key="1">
    <citation type="journal article" date="2018" name="G3 (Bethesda)">
        <title>A High-Quality Reference Genome for the Invasive Mosquitofish Gambusia affinis Using a Chicago Library.</title>
        <authorList>
            <person name="Hoffberg S.L."/>
            <person name="Troendle N.J."/>
            <person name="Glenn T.C."/>
            <person name="Mahmud O."/>
            <person name="Louha S."/>
            <person name="Chalopin D."/>
            <person name="Bennetzen J.L."/>
            <person name="Mauricio R."/>
        </authorList>
    </citation>
    <scope>NUCLEOTIDE SEQUENCE [LARGE SCALE GENOMIC DNA]</scope>
    <source>
        <strain evidence="13">NE01/NJP1002.9</strain>
        <tissue evidence="13">Muscle</tissue>
    </source>
</reference>
<feature type="compositionally biased region" description="Low complexity" evidence="11">
    <location>
        <begin position="631"/>
        <end position="663"/>
    </location>
</feature>
<dbReference type="PANTHER" id="PTHR24217:SF10">
    <property type="entry name" value="SYNAPTOPODIN 2-LIKE PROTEIN"/>
    <property type="match status" value="1"/>
</dbReference>
<dbReference type="GO" id="GO:0032233">
    <property type="term" value="P:positive regulation of actin filament bundle assembly"/>
    <property type="evidence" value="ECO:0007669"/>
    <property type="project" value="TreeGrafter"/>
</dbReference>
<feature type="compositionally biased region" description="Basic residues" evidence="11">
    <location>
        <begin position="154"/>
        <end position="165"/>
    </location>
</feature>